<feature type="non-terminal residue" evidence="12">
    <location>
        <position position="1"/>
    </location>
</feature>
<keyword evidence="8" id="KW-0472">Membrane</keyword>
<evidence type="ECO:0000313" key="12">
    <source>
        <dbReference type="EMBL" id="KAK4871439.1"/>
    </source>
</evidence>
<dbReference type="EMBL" id="JARPUR010000021">
    <property type="protein sequence ID" value="KAK4871439.1"/>
    <property type="molecule type" value="Genomic_DNA"/>
</dbReference>
<evidence type="ECO:0000256" key="10">
    <source>
        <dbReference type="ARBA" id="ARBA00023180"/>
    </source>
</evidence>
<dbReference type="Pfam" id="PF21114">
    <property type="entry name" value="DDR1-2_DS-like"/>
    <property type="match status" value="1"/>
</dbReference>
<dbReference type="PROSITE" id="PS01286">
    <property type="entry name" value="FA58C_2"/>
    <property type="match status" value="1"/>
</dbReference>
<keyword evidence="13" id="KW-1185">Reference proteome</keyword>
<organism evidence="12 13">
    <name type="scientific">Aquatica leii</name>
    <dbReference type="NCBI Taxonomy" id="1421715"/>
    <lineage>
        <taxon>Eukaryota</taxon>
        <taxon>Metazoa</taxon>
        <taxon>Ecdysozoa</taxon>
        <taxon>Arthropoda</taxon>
        <taxon>Hexapoda</taxon>
        <taxon>Insecta</taxon>
        <taxon>Pterygota</taxon>
        <taxon>Neoptera</taxon>
        <taxon>Endopterygota</taxon>
        <taxon>Coleoptera</taxon>
        <taxon>Polyphaga</taxon>
        <taxon>Elateriformia</taxon>
        <taxon>Elateroidea</taxon>
        <taxon>Lampyridae</taxon>
        <taxon>Luciolinae</taxon>
        <taxon>Aquatica</taxon>
    </lineage>
</organism>
<name>A0AAN7SAX9_9COLE</name>
<keyword evidence="4" id="KW-0732">Signal</keyword>
<gene>
    <name evidence="12" type="ORF">RN001_016457</name>
</gene>
<evidence type="ECO:0000256" key="2">
    <source>
        <dbReference type="ARBA" id="ARBA00022475"/>
    </source>
</evidence>
<keyword evidence="5" id="KW-0547">Nucleotide-binding</keyword>
<sequence>VLTGNSNTYLVVRQRLELPFVASKVRFIPYSEHPRTVCMRVELYGCSWEQNVIKYNAPRGEVRDLDIDLEDVSYDGVLEGGYMRDGLGQLVDGLYGDDDYQKQLQGENSGSRWVGWNNGRAVMENLLIL</sequence>
<keyword evidence="9" id="KW-1015">Disulfide bond</keyword>
<evidence type="ECO:0000256" key="3">
    <source>
        <dbReference type="ARBA" id="ARBA00022692"/>
    </source>
</evidence>
<evidence type="ECO:0000259" key="11">
    <source>
        <dbReference type="PROSITE" id="PS50022"/>
    </source>
</evidence>
<evidence type="ECO:0000256" key="5">
    <source>
        <dbReference type="ARBA" id="ARBA00022741"/>
    </source>
</evidence>
<feature type="domain" description="F5/8 type C" evidence="11">
    <location>
        <begin position="1"/>
        <end position="46"/>
    </location>
</feature>
<dbReference type="GO" id="GO:0005524">
    <property type="term" value="F:ATP binding"/>
    <property type="evidence" value="ECO:0007669"/>
    <property type="project" value="UniProtKB-KW"/>
</dbReference>
<evidence type="ECO:0000256" key="7">
    <source>
        <dbReference type="ARBA" id="ARBA00022989"/>
    </source>
</evidence>
<dbReference type="InterPro" id="IPR048525">
    <property type="entry name" value="DDR1-2_DS-like"/>
</dbReference>
<dbReference type="InterPro" id="IPR008979">
    <property type="entry name" value="Galactose-bd-like_sf"/>
</dbReference>
<proteinExistence type="predicted"/>
<keyword evidence="6" id="KW-0067">ATP-binding</keyword>
<dbReference type="GO" id="GO:0005886">
    <property type="term" value="C:plasma membrane"/>
    <property type="evidence" value="ECO:0007669"/>
    <property type="project" value="UniProtKB-SubCell"/>
</dbReference>
<evidence type="ECO:0000256" key="4">
    <source>
        <dbReference type="ARBA" id="ARBA00022729"/>
    </source>
</evidence>
<dbReference type="Gene3D" id="2.60.120.260">
    <property type="entry name" value="Galactose-binding domain-like"/>
    <property type="match status" value="1"/>
</dbReference>
<evidence type="ECO:0000256" key="8">
    <source>
        <dbReference type="ARBA" id="ARBA00023136"/>
    </source>
</evidence>
<evidence type="ECO:0000256" key="1">
    <source>
        <dbReference type="ARBA" id="ARBA00004251"/>
    </source>
</evidence>
<comment type="subcellular location">
    <subcellularLocation>
        <location evidence="1">Cell membrane</location>
        <topology evidence="1">Single-pass type I membrane protein</topology>
    </subcellularLocation>
</comment>
<keyword evidence="2" id="KW-1003">Cell membrane</keyword>
<evidence type="ECO:0000256" key="6">
    <source>
        <dbReference type="ARBA" id="ARBA00022840"/>
    </source>
</evidence>
<keyword evidence="7" id="KW-1133">Transmembrane helix</keyword>
<dbReference type="InterPro" id="IPR000421">
    <property type="entry name" value="FA58C"/>
</dbReference>
<dbReference type="AlphaFoldDB" id="A0AAN7SAX9"/>
<reference evidence="13" key="1">
    <citation type="submission" date="2023-01" db="EMBL/GenBank/DDBJ databases">
        <title>Key to firefly adult light organ development and bioluminescence: homeobox transcription factors regulate luciferase expression and transportation to peroxisome.</title>
        <authorList>
            <person name="Fu X."/>
        </authorList>
    </citation>
    <scope>NUCLEOTIDE SEQUENCE [LARGE SCALE GENOMIC DNA]</scope>
</reference>
<dbReference type="SUPFAM" id="SSF49785">
    <property type="entry name" value="Galactose-binding domain-like"/>
    <property type="match status" value="1"/>
</dbReference>
<keyword evidence="3" id="KW-0812">Transmembrane</keyword>
<protein>
    <recommendedName>
        <fullName evidence="11">F5/8 type C domain-containing protein</fullName>
    </recommendedName>
</protein>
<dbReference type="Proteomes" id="UP001353858">
    <property type="component" value="Unassembled WGS sequence"/>
</dbReference>
<accession>A0AAN7SAX9</accession>
<dbReference type="PROSITE" id="PS50022">
    <property type="entry name" value="FA58C_3"/>
    <property type="match status" value="1"/>
</dbReference>
<evidence type="ECO:0000313" key="13">
    <source>
        <dbReference type="Proteomes" id="UP001353858"/>
    </source>
</evidence>
<keyword evidence="10" id="KW-0325">Glycoprotein</keyword>
<comment type="caution">
    <text evidence="12">The sequence shown here is derived from an EMBL/GenBank/DDBJ whole genome shotgun (WGS) entry which is preliminary data.</text>
</comment>
<evidence type="ECO:0000256" key="9">
    <source>
        <dbReference type="ARBA" id="ARBA00023157"/>
    </source>
</evidence>
<dbReference type="Gene3D" id="2.60.120.1190">
    <property type="match status" value="1"/>
</dbReference>